<protein>
    <submittedName>
        <fullName evidence="1">Uncharacterized protein</fullName>
    </submittedName>
</protein>
<dbReference type="EMBL" id="CP001083">
    <property type="protein sequence ID" value="ACQ52784.1"/>
    <property type="molecule type" value="Genomic_DNA"/>
</dbReference>
<reference evidence="2" key="2">
    <citation type="submission" date="2008-05" db="EMBL/GenBank/DDBJ databases">
        <title>Genome sequence of Clostridium botulinum Ba4 strain 657.</title>
        <authorList>
            <person name="Shrivastava S."/>
            <person name="Brown J.L."/>
            <person name="Bruce D."/>
            <person name="Detter C."/>
            <person name="Munk C."/>
            <person name="Smith L.A."/>
            <person name="Smith T.J."/>
            <person name="Sutton G."/>
            <person name="Brettin T.S."/>
        </authorList>
    </citation>
    <scope>NUCLEOTIDE SEQUENCE [LARGE SCALE GENOMIC DNA]</scope>
    <source>
        <strain evidence="2">657 / Type Ba4</strain>
    </source>
</reference>
<organism evidence="1 2">
    <name type="scientific">Clostridium botulinum (strain 657 / Type Ba4)</name>
    <dbReference type="NCBI Taxonomy" id="515621"/>
    <lineage>
        <taxon>Bacteria</taxon>
        <taxon>Bacillati</taxon>
        <taxon>Bacillota</taxon>
        <taxon>Clostridia</taxon>
        <taxon>Eubacteriales</taxon>
        <taxon>Clostridiaceae</taxon>
        <taxon>Clostridium</taxon>
    </lineage>
</organism>
<dbReference type="KEGG" id="cbi:CLJ_B1852"/>
<accession>A0A3F2ZR24</accession>
<evidence type="ECO:0000313" key="2">
    <source>
        <dbReference type="Proteomes" id="UP000002333"/>
    </source>
</evidence>
<proteinExistence type="predicted"/>
<reference evidence="1 2" key="1">
    <citation type="journal article" date="2007" name="PLoS ONE">
        <title>Analysis of the neurotoxin complex genes in Clostridium botulinum A1-A4 and B1 strains: BoNT/A3, /Ba4 and /B1 clusters are located within plasmids.</title>
        <authorList>
            <person name="Smith T.J."/>
            <person name="Hill K.K."/>
            <person name="Foley B.T."/>
            <person name="Detter J.C."/>
            <person name="Munk A.C."/>
            <person name="Bruce D.C."/>
            <person name="Doggett N.A."/>
            <person name="Smith L.A."/>
            <person name="Marks J.D."/>
            <person name="Xie G."/>
            <person name="Brettin T.S."/>
        </authorList>
    </citation>
    <scope>NUCLEOTIDE SEQUENCE [LARGE SCALE GENOMIC DNA]</scope>
    <source>
        <strain evidence="2">657 / Type Ba4</strain>
    </source>
</reference>
<evidence type="ECO:0000313" key="1">
    <source>
        <dbReference type="EMBL" id="ACQ52784.1"/>
    </source>
</evidence>
<dbReference type="Proteomes" id="UP000002333">
    <property type="component" value="Chromosome"/>
</dbReference>
<gene>
    <name evidence="1" type="ordered locus">CLJ_B1852</name>
</gene>
<dbReference type="AlphaFoldDB" id="A0A3F2ZR24"/>
<name>A0A3F2ZR24_CLOB6</name>
<sequence>MYNALNDYILDGMPCDRINVILESNENEILWKASKCLHTPHWETVGGEVENFYSLREGWSSVFINSLNNKFHFESLRNYTYSIKK</sequence>